<keyword evidence="2" id="KW-0812">Transmembrane</keyword>
<dbReference type="EMBL" id="CCYA01000275">
    <property type="protein sequence ID" value="CEH18609.1"/>
    <property type="molecule type" value="Genomic_DNA"/>
</dbReference>
<feature type="transmembrane region" description="Helical" evidence="2">
    <location>
        <begin position="31"/>
        <end position="51"/>
    </location>
</feature>
<name>A0A0P1BNZ7_9BASI</name>
<feature type="transmembrane region" description="Helical" evidence="2">
    <location>
        <begin position="192"/>
        <end position="216"/>
    </location>
</feature>
<feature type="compositionally biased region" description="Basic residues" evidence="1">
    <location>
        <begin position="336"/>
        <end position="346"/>
    </location>
</feature>
<protein>
    <submittedName>
        <fullName evidence="3">Uncharacterized protein</fullName>
    </submittedName>
</protein>
<feature type="transmembrane region" description="Helical" evidence="2">
    <location>
        <begin position="63"/>
        <end position="83"/>
    </location>
</feature>
<feature type="transmembrane region" description="Helical" evidence="2">
    <location>
        <begin position="279"/>
        <end position="301"/>
    </location>
</feature>
<feature type="compositionally biased region" description="Acidic residues" evidence="1">
    <location>
        <begin position="374"/>
        <end position="386"/>
    </location>
</feature>
<reference evidence="3 4" key="1">
    <citation type="submission" date="2014-09" db="EMBL/GenBank/DDBJ databases">
        <authorList>
            <person name="Magalhaes I.L.F."/>
            <person name="Oliveira U."/>
            <person name="Santos F.R."/>
            <person name="Vidigal T.H.D.A."/>
            <person name="Brescovit A.D."/>
            <person name="Santos A.J."/>
        </authorList>
    </citation>
    <scope>NUCLEOTIDE SEQUENCE [LARGE SCALE GENOMIC DNA]</scope>
</reference>
<dbReference type="AlphaFoldDB" id="A0A0P1BNZ7"/>
<feature type="transmembrane region" description="Helical" evidence="2">
    <location>
        <begin position="143"/>
        <end position="172"/>
    </location>
</feature>
<organism evidence="3 4">
    <name type="scientific">Ceraceosorus bombacis</name>
    <dbReference type="NCBI Taxonomy" id="401625"/>
    <lineage>
        <taxon>Eukaryota</taxon>
        <taxon>Fungi</taxon>
        <taxon>Dikarya</taxon>
        <taxon>Basidiomycota</taxon>
        <taxon>Ustilaginomycotina</taxon>
        <taxon>Exobasidiomycetes</taxon>
        <taxon>Ceraceosorales</taxon>
        <taxon>Ceraceosoraceae</taxon>
        <taxon>Ceraceosorus</taxon>
    </lineage>
</organism>
<accession>A0A0P1BNZ7</accession>
<keyword evidence="4" id="KW-1185">Reference proteome</keyword>
<feature type="compositionally biased region" description="Basic and acidic residues" evidence="1">
    <location>
        <begin position="393"/>
        <end position="410"/>
    </location>
</feature>
<feature type="region of interest" description="Disordered" evidence="1">
    <location>
        <begin position="373"/>
        <end position="436"/>
    </location>
</feature>
<feature type="transmembrane region" description="Helical" evidence="2">
    <location>
        <begin position="110"/>
        <end position="131"/>
    </location>
</feature>
<feature type="transmembrane region" description="Helical" evidence="2">
    <location>
        <begin position="237"/>
        <end position="259"/>
    </location>
</feature>
<evidence type="ECO:0000256" key="1">
    <source>
        <dbReference type="SAM" id="MobiDB-lite"/>
    </source>
</evidence>
<dbReference type="Proteomes" id="UP000054845">
    <property type="component" value="Unassembled WGS sequence"/>
</dbReference>
<keyword evidence="2" id="KW-1133">Transmembrane helix</keyword>
<dbReference type="OrthoDB" id="2548432at2759"/>
<feature type="region of interest" description="Disordered" evidence="1">
    <location>
        <begin position="311"/>
        <end position="360"/>
    </location>
</feature>
<evidence type="ECO:0000313" key="3">
    <source>
        <dbReference type="EMBL" id="CEH18609.1"/>
    </source>
</evidence>
<evidence type="ECO:0000256" key="2">
    <source>
        <dbReference type="SAM" id="Phobius"/>
    </source>
</evidence>
<keyword evidence="2" id="KW-0472">Membrane</keyword>
<proteinExistence type="predicted"/>
<evidence type="ECO:0000313" key="4">
    <source>
        <dbReference type="Proteomes" id="UP000054845"/>
    </source>
</evidence>
<sequence>MASSDPRSDPMVSIDVLEEVAFTGRSDVRAVIPPSAFLGSLVPVSLAYILFSTPRLRNQPAFWILGFALVWSWTWCILVISLWHDDIRQIDDEGYHIRLWLLVEQNIETWMRPMLVWICDTALIFKILAFYPSQLHSLQKRLCFLIVPFSFVHLARLGLLIGVLITSIQFLYDPSPLADSNAISGASTITLAIAQTSLSVVENLACSAILIAKVVSYWRMPYVCSTRSTAARMRLKFLLEALLFTFLPATLAQVSLLIVDSITYNTPNITTPLARGQEYSSYLAMVTSMHFGLLAVWWSGIRAQPRSAIRSSAGGSAGDKVVAGETAQTGETGSGYKRRAGLRSRKGQMSSSQDMDAQDRSILSYLSVDREGEVDFEDSYEPEESMEVLQTKVVEEERQRQQDGNPEHRGNLTYTTARRHSHQSNRQSDPSSERQS</sequence>